<gene>
    <name evidence="1" type="ORF">ALC53_02280</name>
</gene>
<reference evidence="1 2" key="1">
    <citation type="submission" date="2015-09" db="EMBL/GenBank/DDBJ databases">
        <title>Atta colombica WGS genome.</title>
        <authorList>
            <person name="Nygaard S."/>
            <person name="Hu H."/>
            <person name="Boomsma J."/>
            <person name="Zhang G."/>
        </authorList>
    </citation>
    <scope>NUCLEOTIDE SEQUENCE [LARGE SCALE GENOMIC DNA]</scope>
    <source>
        <strain evidence="1">Treedump-2</strain>
        <tissue evidence="1">Whole body</tissue>
    </source>
</reference>
<organism evidence="1 2">
    <name type="scientific">Atta colombica</name>
    <dbReference type="NCBI Taxonomy" id="520822"/>
    <lineage>
        <taxon>Eukaryota</taxon>
        <taxon>Metazoa</taxon>
        <taxon>Ecdysozoa</taxon>
        <taxon>Arthropoda</taxon>
        <taxon>Hexapoda</taxon>
        <taxon>Insecta</taxon>
        <taxon>Pterygota</taxon>
        <taxon>Neoptera</taxon>
        <taxon>Endopterygota</taxon>
        <taxon>Hymenoptera</taxon>
        <taxon>Apocrita</taxon>
        <taxon>Aculeata</taxon>
        <taxon>Formicoidea</taxon>
        <taxon>Formicidae</taxon>
        <taxon>Myrmicinae</taxon>
        <taxon>Atta</taxon>
    </lineage>
</organism>
<proteinExistence type="predicted"/>
<dbReference type="AlphaFoldDB" id="A0A195BTG2"/>
<evidence type="ECO:0000313" key="2">
    <source>
        <dbReference type="Proteomes" id="UP000078540"/>
    </source>
</evidence>
<evidence type="ECO:0000313" key="1">
    <source>
        <dbReference type="EMBL" id="KYM89968.1"/>
    </source>
</evidence>
<dbReference type="EMBL" id="KQ976417">
    <property type="protein sequence ID" value="KYM89968.1"/>
    <property type="molecule type" value="Genomic_DNA"/>
</dbReference>
<protein>
    <submittedName>
        <fullName evidence="1">Uncharacterized protein</fullName>
    </submittedName>
</protein>
<name>A0A195BTG2_9HYME</name>
<sequence>MSQHLSSVGKAYERGFVIKDKSDTESEWCTNVSRCSDRHCSTVRSLRGPALRATDSCMSTWAPSCPGKIYQTFLSFIVITEHPDSVMAVLENISCNRCWIIDDDCLQYVVQPVTASLKLSWTVTSPVGDAG</sequence>
<accession>A0A195BTG2</accession>
<dbReference type="Proteomes" id="UP000078540">
    <property type="component" value="Unassembled WGS sequence"/>
</dbReference>
<keyword evidence="2" id="KW-1185">Reference proteome</keyword>